<feature type="compositionally biased region" description="Low complexity" evidence="1">
    <location>
        <begin position="58"/>
        <end position="67"/>
    </location>
</feature>
<feature type="compositionally biased region" description="Pro residues" evidence="1">
    <location>
        <begin position="47"/>
        <end position="57"/>
    </location>
</feature>
<evidence type="ECO:0000313" key="3">
    <source>
        <dbReference type="Proteomes" id="UP001492380"/>
    </source>
</evidence>
<feature type="compositionally biased region" description="Basic residues" evidence="1">
    <location>
        <begin position="30"/>
        <end position="46"/>
    </location>
</feature>
<sequence>MTSNDCVSDEHTGSSNYQPTPHNHLPPPPNHHHLHRQRQHQPHHQPHPPLRAPPNHQPPLLIHLHLPPTHPHTPHPGGDPPTHQADKKQPRHKPGAYFVVGGPAPSIAQAPPGQAKPGRRADQTNHGPEGPNGQKKASGSWPGVRQRKIGDKRYSISDQQEHSKAKHFGRQRKFLLDDQSKMAHGDSCDVEICAWEQK</sequence>
<comment type="caution">
    <text evidence="2">The sequence shown here is derived from an EMBL/GenBank/DDBJ whole genome shotgun (WGS) entry which is preliminary data.</text>
</comment>
<feature type="region of interest" description="Disordered" evidence="1">
    <location>
        <begin position="1"/>
        <end position="170"/>
    </location>
</feature>
<accession>A0ABR1YXQ9</accession>
<dbReference type="EMBL" id="JBBWRZ010000002">
    <property type="protein sequence ID" value="KAK8243487.1"/>
    <property type="molecule type" value="Genomic_DNA"/>
</dbReference>
<feature type="compositionally biased region" description="Basic and acidic residues" evidence="1">
    <location>
        <begin position="148"/>
        <end position="163"/>
    </location>
</feature>
<gene>
    <name evidence="2" type="ORF">HDK90DRAFT_462421</name>
</gene>
<name>A0ABR1YXQ9_9PEZI</name>
<protein>
    <submittedName>
        <fullName evidence="2">Uncharacterized protein</fullName>
    </submittedName>
</protein>
<proteinExistence type="predicted"/>
<keyword evidence="3" id="KW-1185">Reference proteome</keyword>
<organism evidence="2 3">
    <name type="scientific">Phyllosticta capitalensis</name>
    <dbReference type="NCBI Taxonomy" id="121624"/>
    <lineage>
        <taxon>Eukaryota</taxon>
        <taxon>Fungi</taxon>
        <taxon>Dikarya</taxon>
        <taxon>Ascomycota</taxon>
        <taxon>Pezizomycotina</taxon>
        <taxon>Dothideomycetes</taxon>
        <taxon>Dothideomycetes incertae sedis</taxon>
        <taxon>Botryosphaeriales</taxon>
        <taxon>Phyllostictaceae</taxon>
        <taxon>Phyllosticta</taxon>
    </lineage>
</organism>
<reference evidence="2 3" key="1">
    <citation type="submission" date="2024-04" db="EMBL/GenBank/DDBJ databases">
        <title>Phyllosticta paracitricarpa is synonymous to the EU quarantine fungus P. citricarpa based on phylogenomic analyses.</title>
        <authorList>
            <consortium name="Lawrence Berkeley National Laboratory"/>
            <person name="Van Ingen-Buijs V.A."/>
            <person name="Van Westerhoven A.C."/>
            <person name="Haridas S."/>
            <person name="Skiadas P."/>
            <person name="Martin F."/>
            <person name="Groenewald J.Z."/>
            <person name="Crous P.W."/>
            <person name="Seidl M.F."/>
        </authorList>
    </citation>
    <scope>NUCLEOTIDE SEQUENCE [LARGE SCALE GENOMIC DNA]</scope>
    <source>
        <strain evidence="2 3">CBS 123374</strain>
    </source>
</reference>
<evidence type="ECO:0000313" key="2">
    <source>
        <dbReference type="EMBL" id="KAK8243487.1"/>
    </source>
</evidence>
<dbReference type="Proteomes" id="UP001492380">
    <property type="component" value="Unassembled WGS sequence"/>
</dbReference>
<evidence type="ECO:0000256" key="1">
    <source>
        <dbReference type="SAM" id="MobiDB-lite"/>
    </source>
</evidence>